<comment type="similarity">
    <text evidence="1">Belongs to the short-chain dehydrogenases/reductases (SDR) family.</text>
</comment>
<dbReference type="PRINTS" id="PR00080">
    <property type="entry name" value="SDRFAMILY"/>
</dbReference>
<dbReference type="GO" id="GO:0006633">
    <property type="term" value="P:fatty acid biosynthetic process"/>
    <property type="evidence" value="ECO:0007669"/>
    <property type="project" value="TreeGrafter"/>
</dbReference>
<dbReference type="SUPFAM" id="SSF51735">
    <property type="entry name" value="NAD(P)-binding Rossmann-fold domains"/>
    <property type="match status" value="1"/>
</dbReference>
<dbReference type="PANTHER" id="PTHR42760:SF45">
    <property type="entry name" value="SHORT CHAIN DEHYDROGENASE_REDUCTASE FAMILY PROTEIN, PUTATIVE (AFU_ORTHOLOGUE AFUA_3G09150)-RELATED"/>
    <property type="match status" value="1"/>
</dbReference>
<name>A0AAQ3RA83_9PEZI</name>
<gene>
    <name evidence="2" type="ORF">R9X50_00164000</name>
</gene>
<dbReference type="Gene3D" id="3.40.50.720">
    <property type="entry name" value="NAD(P)-binding Rossmann-like Domain"/>
    <property type="match status" value="1"/>
</dbReference>
<dbReference type="GO" id="GO:0048038">
    <property type="term" value="F:quinone binding"/>
    <property type="evidence" value="ECO:0007669"/>
    <property type="project" value="TreeGrafter"/>
</dbReference>
<dbReference type="GO" id="GO:0016616">
    <property type="term" value="F:oxidoreductase activity, acting on the CH-OH group of donors, NAD or NADP as acceptor"/>
    <property type="evidence" value="ECO:0007669"/>
    <property type="project" value="TreeGrafter"/>
</dbReference>
<dbReference type="CDD" id="cd05233">
    <property type="entry name" value="SDR_c"/>
    <property type="match status" value="1"/>
</dbReference>
<dbReference type="Proteomes" id="UP001303373">
    <property type="component" value="Chromosome 2"/>
</dbReference>
<evidence type="ECO:0000313" key="3">
    <source>
        <dbReference type="Proteomes" id="UP001303373"/>
    </source>
</evidence>
<protein>
    <submittedName>
        <fullName evidence="2">Uncharacterized protein</fullName>
    </submittedName>
</protein>
<evidence type="ECO:0000256" key="1">
    <source>
        <dbReference type="ARBA" id="ARBA00006484"/>
    </source>
</evidence>
<dbReference type="EMBL" id="CP138581">
    <property type="protein sequence ID" value="WPG98842.1"/>
    <property type="molecule type" value="Genomic_DNA"/>
</dbReference>
<dbReference type="AlphaFoldDB" id="A0AAQ3RA83"/>
<accession>A0AAQ3RA83</accession>
<dbReference type="PRINTS" id="PR00081">
    <property type="entry name" value="GDHRDH"/>
</dbReference>
<dbReference type="InterPro" id="IPR036291">
    <property type="entry name" value="NAD(P)-bd_dom_sf"/>
</dbReference>
<dbReference type="InterPro" id="IPR002347">
    <property type="entry name" value="SDR_fam"/>
</dbReference>
<dbReference type="PANTHER" id="PTHR42760">
    <property type="entry name" value="SHORT-CHAIN DEHYDROGENASES/REDUCTASES FAMILY MEMBER"/>
    <property type="match status" value="1"/>
</dbReference>
<organism evidence="2 3">
    <name type="scientific">Acrodontium crateriforme</name>
    <dbReference type="NCBI Taxonomy" id="150365"/>
    <lineage>
        <taxon>Eukaryota</taxon>
        <taxon>Fungi</taxon>
        <taxon>Dikarya</taxon>
        <taxon>Ascomycota</taxon>
        <taxon>Pezizomycotina</taxon>
        <taxon>Dothideomycetes</taxon>
        <taxon>Dothideomycetidae</taxon>
        <taxon>Mycosphaerellales</taxon>
        <taxon>Teratosphaeriaceae</taxon>
        <taxon>Acrodontium</taxon>
    </lineage>
</organism>
<sequence length="162" mass="17693">MQILICGPLDIAVNCAGIAGGYATDENMLDDWRRIPSVNLDGVWLCQRAEIQQMLTQESLDPAPRGNRGVIVNVASILGFIGGSPDTAAVAYTSSKHGVMGMTRTDAIMYTPRGIRINAICLGYIDTPMLGNVEVQHIIADEVKKCPQHWGRWRKLLTVLLS</sequence>
<reference evidence="2 3" key="1">
    <citation type="submission" date="2023-11" db="EMBL/GenBank/DDBJ databases">
        <title>An acidophilic fungus is an integral part of prey digestion in a carnivorous sundew plant.</title>
        <authorList>
            <person name="Tsai I.J."/>
        </authorList>
    </citation>
    <scope>NUCLEOTIDE SEQUENCE [LARGE SCALE GENOMIC DNA]</scope>
    <source>
        <strain evidence="2">169a</strain>
    </source>
</reference>
<dbReference type="Pfam" id="PF00106">
    <property type="entry name" value="adh_short"/>
    <property type="match status" value="1"/>
</dbReference>
<keyword evidence="3" id="KW-1185">Reference proteome</keyword>
<proteinExistence type="inferred from homology"/>
<evidence type="ECO:0000313" key="2">
    <source>
        <dbReference type="EMBL" id="WPG98842.1"/>
    </source>
</evidence>